<dbReference type="InterPro" id="IPR002466">
    <property type="entry name" value="A_deamin"/>
</dbReference>
<evidence type="ECO:0000259" key="1">
    <source>
        <dbReference type="PROSITE" id="PS50141"/>
    </source>
</evidence>
<dbReference type="PANTHER" id="PTHR47803:SF1">
    <property type="entry name" value="TRNA-SPECIFIC ADENOSINE DEAMINASE 1"/>
    <property type="match status" value="1"/>
</dbReference>
<reference evidence="2 3" key="1">
    <citation type="journal article" date="2018" name="Mol. Biol. Evol.">
        <title>Broad Genomic Sampling Reveals a Smut Pathogenic Ancestry of the Fungal Clade Ustilaginomycotina.</title>
        <authorList>
            <person name="Kijpornyongpan T."/>
            <person name="Mondo S.J."/>
            <person name="Barry K."/>
            <person name="Sandor L."/>
            <person name="Lee J."/>
            <person name="Lipzen A."/>
            <person name="Pangilinan J."/>
            <person name="LaButti K."/>
            <person name="Hainaut M."/>
            <person name="Henrissat B."/>
            <person name="Grigoriev I.V."/>
            <person name="Spatafora J.W."/>
            <person name="Aime M.C."/>
        </authorList>
    </citation>
    <scope>NUCLEOTIDE SEQUENCE [LARGE SCALE GENOMIC DNA]</scope>
    <source>
        <strain evidence="2 3">MCA 4718</strain>
    </source>
</reference>
<dbReference type="PROSITE" id="PS50141">
    <property type="entry name" value="A_DEAMIN_EDITASE"/>
    <property type="match status" value="1"/>
</dbReference>
<dbReference type="GeneID" id="37016516"/>
<dbReference type="AlphaFoldDB" id="A0A316UD59"/>
<feature type="domain" description="A to I editase" evidence="1">
    <location>
        <begin position="68"/>
        <end position="271"/>
    </location>
</feature>
<keyword evidence="3" id="KW-1185">Reference proteome</keyword>
<proteinExistence type="predicted"/>
<dbReference type="GO" id="GO:0003723">
    <property type="term" value="F:RNA binding"/>
    <property type="evidence" value="ECO:0007669"/>
    <property type="project" value="InterPro"/>
</dbReference>
<dbReference type="OrthoDB" id="10268011at2759"/>
<protein>
    <recommendedName>
        <fullName evidence="1">A to I editase domain-containing protein</fullName>
    </recommendedName>
</protein>
<dbReference type="Proteomes" id="UP000245942">
    <property type="component" value="Unassembled WGS sequence"/>
</dbReference>
<organism evidence="2 3">
    <name type="scientific">Pseudomicrostroma glucosiphilum</name>
    <dbReference type="NCBI Taxonomy" id="1684307"/>
    <lineage>
        <taxon>Eukaryota</taxon>
        <taxon>Fungi</taxon>
        <taxon>Dikarya</taxon>
        <taxon>Basidiomycota</taxon>
        <taxon>Ustilaginomycotina</taxon>
        <taxon>Exobasidiomycetes</taxon>
        <taxon>Microstromatales</taxon>
        <taxon>Microstromatales incertae sedis</taxon>
        <taxon>Pseudomicrostroma</taxon>
    </lineage>
</organism>
<name>A0A316UD59_9BASI</name>
<dbReference type="PANTHER" id="PTHR47803">
    <property type="entry name" value="TRNA-SPECIFIC ADENOSINE DEAMINASE 1"/>
    <property type="match status" value="1"/>
</dbReference>
<dbReference type="RefSeq" id="XP_025349978.1">
    <property type="nucleotide sequence ID" value="XM_025494782.1"/>
</dbReference>
<sequence length="609" mass="66415">MASSPASASSKPSLGDLVAEATLALYSSLSPSSATHLPIRNGALEWTILSSVSLVLPTDATPRVIPIALGTGTKTTPYENLKGTPGDVLHDLHAEVLARRGARRWLAQRIAVEAGWTKQREEGQDETGVLLDGLPLLLQKRSDNQIWQLREGIKVWWYVSTLPCGECSSPHLARRRAKEDVSYSRDLKAHCQTRSTFPSSGDMPRSQSGAVLRGRQVVDEGLARPRLRTVPGRPDAPPSLCHSCTDKLLLWSLLGWQGAALSRLATDRMPIDGLVVGASDVDLRQDSAQERVLKEIRRGLDVTERCNDAGRELTRRLKDAGVSHSLEPPLIELTRCKFLQSQDCVRERAIANGMRLEEATGSAEAATTKTDAASVEQTGPIALIPAWESSSYVRPTWLDVKSGAKHASGSAEHTITAPVAKLEKLVYGIKQGASTKRSSNRLLAGGRYAPLYGKSRSKVCKLEHFLLMRNLAQELEVAVQPDSYAELKGKGRPNDSGVADQYDSNIEWYRSCKAILRAEHLVDENSWSEDDAGERAVVNTWLQQVSLTGDHAKASDGIEKSTTEGLETALDASSGGRQDGLLSSDRAPLQGWLITPRSMEAFDREGAWR</sequence>
<evidence type="ECO:0000313" key="3">
    <source>
        <dbReference type="Proteomes" id="UP000245942"/>
    </source>
</evidence>
<dbReference type="EMBL" id="KZ819322">
    <property type="protein sequence ID" value="PWN22818.1"/>
    <property type="molecule type" value="Genomic_DNA"/>
</dbReference>
<evidence type="ECO:0000313" key="2">
    <source>
        <dbReference type="EMBL" id="PWN22818.1"/>
    </source>
</evidence>
<gene>
    <name evidence="2" type="ORF">BCV69DRAFT_310328</name>
</gene>
<dbReference type="GO" id="GO:0043829">
    <property type="term" value="F:tRNA-specific adenosine-37 deaminase activity"/>
    <property type="evidence" value="ECO:0007669"/>
    <property type="project" value="TreeGrafter"/>
</dbReference>
<dbReference type="STRING" id="1684307.A0A316UD59"/>
<dbReference type="SMART" id="SM00552">
    <property type="entry name" value="ADEAMc"/>
    <property type="match status" value="1"/>
</dbReference>
<dbReference type="GO" id="GO:0002100">
    <property type="term" value="P:tRNA wobble adenosine to inosine editing"/>
    <property type="evidence" value="ECO:0007669"/>
    <property type="project" value="InterPro"/>
</dbReference>
<accession>A0A316UD59</accession>
<dbReference type="Pfam" id="PF02137">
    <property type="entry name" value="A_deamin"/>
    <property type="match status" value="1"/>
</dbReference>
<dbReference type="InterPro" id="IPR042935">
    <property type="entry name" value="Tad1"/>
</dbReference>